<keyword evidence="2" id="KW-1185">Reference proteome</keyword>
<comment type="caution">
    <text evidence="1">The sequence shown here is derived from an EMBL/GenBank/DDBJ whole genome shotgun (WGS) entry which is preliminary data.</text>
</comment>
<dbReference type="Proteomes" id="UP000784294">
    <property type="component" value="Unassembled WGS sequence"/>
</dbReference>
<dbReference type="OrthoDB" id="2984333at2759"/>
<organism evidence="1 2">
    <name type="scientific">Protopolystoma xenopodis</name>
    <dbReference type="NCBI Taxonomy" id="117903"/>
    <lineage>
        <taxon>Eukaryota</taxon>
        <taxon>Metazoa</taxon>
        <taxon>Spiralia</taxon>
        <taxon>Lophotrochozoa</taxon>
        <taxon>Platyhelminthes</taxon>
        <taxon>Monogenea</taxon>
        <taxon>Polyopisthocotylea</taxon>
        <taxon>Polystomatidea</taxon>
        <taxon>Polystomatidae</taxon>
        <taxon>Protopolystoma</taxon>
    </lineage>
</organism>
<name>A0A448WL43_9PLAT</name>
<reference evidence="1" key="1">
    <citation type="submission" date="2018-11" db="EMBL/GenBank/DDBJ databases">
        <authorList>
            <consortium name="Pathogen Informatics"/>
        </authorList>
    </citation>
    <scope>NUCLEOTIDE SEQUENCE</scope>
</reference>
<evidence type="ECO:0000313" key="1">
    <source>
        <dbReference type="EMBL" id="VEL14436.1"/>
    </source>
</evidence>
<dbReference type="EMBL" id="CAAALY010021153">
    <property type="protein sequence ID" value="VEL14436.1"/>
    <property type="molecule type" value="Genomic_DNA"/>
</dbReference>
<gene>
    <name evidence="1" type="ORF">PXEA_LOCUS7876</name>
</gene>
<protein>
    <submittedName>
        <fullName evidence="1">Uncharacterized protein</fullName>
    </submittedName>
</protein>
<evidence type="ECO:0000313" key="2">
    <source>
        <dbReference type="Proteomes" id="UP000784294"/>
    </source>
</evidence>
<accession>A0A448WL43</accession>
<proteinExistence type="predicted"/>
<sequence>MVLTVFLLSIFALIGLQLYRGTLLRKCVRAWPSVHGINYSHRTGSSIHSAPTLIHFTVSNMTSGQSAYLNDGLYPDPSDPNNVSLRALPFRMSPFHNESDSAYEIETNLTRLAEVSRKILLSANESSLNNGHTMSRKMRSYLQKDLINDSLFINRPLDAADTASKWRAYIEGNMVVGHRIKPPNNVTASISGQNANVHKEDLSLINPKLDEKGAEKSKISRNMSISDWLAWARMSRNWTSALLSEWARLPGKAQWQVISAYYEDPGEKFFDSSSLSHKYVIYHSDIVQ</sequence>
<dbReference type="AlphaFoldDB" id="A0A448WL43"/>